<sequence>SLIIIAGGWKTAESKSIPFDEFASLTKDYLGIDESRIRDVYGFVEHGVPYITCEHHHFHVPVYSRAFVRKPGTLQVLPEGEKGLLQVISPYNYAQPALSILSTDYAIIHSHCPCGRTGQYIELKGRAGLKKHEGCAITATELLKATHEQSKN</sequence>
<dbReference type="GO" id="GO:0008218">
    <property type="term" value="P:bioluminescence"/>
    <property type="evidence" value="ECO:0007669"/>
    <property type="project" value="InterPro"/>
</dbReference>
<accession>A0A3B0UCM4</accession>
<organism evidence="2">
    <name type="scientific">hydrothermal vent metagenome</name>
    <dbReference type="NCBI Taxonomy" id="652676"/>
    <lineage>
        <taxon>unclassified sequences</taxon>
        <taxon>metagenomes</taxon>
        <taxon>ecological metagenomes</taxon>
    </lineage>
</organism>
<evidence type="ECO:0000259" key="1">
    <source>
        <dbReference type="Pfam" id="PF04443"/>
    </source>
</evidence>
<dbReference type="GO" id="GO:0047474">
    <property type="term" value="F:long-chain fatty acid--protein ligase activity"/>
    <property type="evidence" value="ECO:0007669"/>
    <property type="project" value="InterPro"/>
</dbReference>
<feature type="domain" description="Acyl-protein synthetase LuxE" evidence="1">
    <location>
        <begin position="2"/>
        <end position="141"/>
    </location>
</feature>
<dbReference type="InterPro" id="IPR042099">
    <property type="entry name" value="ANL_N_sf"/>
</dbReference>
<gene>
    <name evidence="2" type="ORF">MNBD_BACTEROID07-331</name>
</gene>
<dbReference type="AlphaFoldDB" id="A0A3B0UCM4"/>
<dbReference type="Pfam" id="PF04443">
    <property type="entry name" value="LuxE"/>
    <property type="match status" value="1"/>
</dbReference>
<proteinExistence type="predicted"/>
<name>A0A3B0UCM4_9ZZZZ</name>
<feature type="non-terminal residue" evidence="2">
    <location>
        <position position="1"/>
    </location>
</feature>
<protein>
    <recommendedName>
        <fullName evidence="1">Acyl-protein synthetase LuxE domain-containing protein</fullName>
    </recommendedName>
</protein>
<reference evidence="2" key="1">
    <citation type="submission" date="2018-06" db="EMBL/GenBank/DDBJ databases">
        <authorList>
            <person name="Zhirakovskaya E."/>
        </authorList>
    </citation>
    <scope>NUCLEOTIDE SEQUENCE</scope>
</reference>
<dbReference type="InterPro" id="IPR007534">
    <property type="entry name" value="LuxE"/>
</dbReference>
<dbReference type="EMBL" id="UOET01000277">
    <property type="protein sequence ID" value="VAW28711.1"/>
    <property type="molecule type" value="Genomic_DNA"/>
</dbReference>
<evidence type="ECO:0000313" key="2">
    <source>
        <dbReference type="EMBL" id="VAW28711.1"/>
    </source>
</evidence>
<dbReference type="Gene3D" id="3.40.50.12780">
    <property type="entry name" value="N-terminal domain of ligase-like"/>
    <property type="match status" value="1"/>
</dbReference>